<dbReference type="EMBL" id="KN126771">
    <property type="protein sequence ID" value="KFU92491.1"/>
    <property type="molecule type" value="Genomic_DNA"/>
</dbReference>
<keyword evidence="4" id="KW-1185">Reference proteome</keyword>
<feature type="domain" description="Knl1 C-terminal RWD" evidence="2">
    <location>
        <begin position="210"/>
        <end position="354"/>
    </location>
</feature>
<dbReference type="PANTHER" id="PTHR16520:SF3">
    <property type="entry name" value="KINETOCHORE SCAFFOLD 1"/>
    <property type="match status" value="1"/>
</dbReference>
<dbReference type="InterPro" id="IPR037388">
    <property type="entry name" value="Blinkin"/>
</dbReference>
<evidence type="ECO:0000313" key="4">
    <source>
        <dbReference type="Proteomes" id="UP000031515"/>
    </source>
</evidence>
<dbReference type="GO" id="GO:0034501">
    <property type="term" value="P:protein localization to kinetochore"/>
    <property type="evidence" value="ECO:0007669"/>
    <property type="project" value="InterPro"/>
</dbReference>
<reference evidence="3 4" key="1">
    <citation type="submission" date="2013-08" db="EMBL/GenBank/DDBJ databases">
        <title>Genome evolution of avian class.</title>
        <authorList>
            <person name="Zhang G."/>
            <person name="Li C."/>
        </authorList>
    </citation>
    <scope>NUCLEOTIDE SEQUENCE [LARGE SCALE GENOMIC DNA]</scope>
    <source>
        <strain evidence="3">M959</strain>
    </source>
</reference>
<organism evidence="3 4">
    <name type="scientific">Chaetura pelagica</name>
    <name type="common">Chimney swift</name>
    <name type="synonym">Hirundo pelagica</name>
    <dbReference type="NCBI Taxonomy" id="8897"/>
    <lineage>
        <taxon>Eukaryota</taxon>
        <taxon>Metazoa</taxon>
        <taxon>Chordata</taxon>
        <taxon>Craniata</taxon>
        <taxon>Vertebrata</taxon>
        <taxon>Euteleostomi</taxon>
        <taxon>Archelosauria</taxon>
        <taxon>Archosauria</taxon>
        <taxon>Dinosauria</taxon>
        <taxon>Saurischia</taxon>
        <taxon>Theropoda</taxon>
        <taxon>Coelurosauria</taxon>
        <taxon>Aves</taxon>
        <taxon>Neognathae</taxon>
        <taxon>Neoaves</taxon>
        <taxon>Strisores</taxon>
        <taxon>Apodiformes</taxon>
        <taxon>Apodidae</taxon>
        <taxon>Apodinae</taxon>
        <taxon>Chaetura</taxon>
    </lineage>
</organism>
<accession>A0A093BJV5</accession>
<evidence type="ECO:0000313" key="3">
    <source>
        <dbReference type="EMBL" id="KFU92491.1"/>
    </source>
</evidence>
<dbReference type="GO" id="GO:0008608">
    <property type="term" value="P:attachment of spindle microtubules to kinetochore"/>
    <property type="evidence" value="ECO:0007669"/>
    <property type="project" value="InterPro"/>
</dbReference>
<dbReference type="GO" id="GO:0005634">
    <property type="term" value="C:nucleus"/>
    <property type="evidence" value="ECO:0007669"/>
    <property type="project" value="TreeGrafter"/>
</dbReference>
<dbReference type="InterPro" id="IPR040850">
    <property type="entry name" value="Knl1_RWD_C"/>
</dbReference>
<reference evidence="4" key="2">
    <citation type="journal article" date="2014" name="Science">
        <title>Comparative genomics reveals insights into avian genome evolution and adaptation.</title>
        <authorList>
            <consortium name="Avian Genome Consortium"/>
            <person name="Zhang G."/>
            <person name="Li C."/>
            <person name="Li Q."/>
            <person name="Li B."/>
            <person name="Larkin D.M."/>
            <person name="Lee C."/>
            <person name="Storz J.F."/>
            <person name="Antunes A."/>
            <person name="Greenwold M.J."/>
            <person name="Meredith R.W."/>
            <person name="Odeen A."/>
            <person name="Cui J."/>
            <person name="Zhou Q."/>
            <person name="Xu L."/>
            <person name="Pan H."/>
            <person name="Wang Z."/>
            <person name="Jin L."/>
            <person name="Zhang P."/>
            <person name="Hu H."/>
            <person name="Yang W."/>
            <person name="Hu J."/>
            <person name="Xiao J."/>
            <person name="Yang Z."/>
            <person name="Liu Y."/>
            <person name="Xie Q."/>
            <person name="Yu H."/>
            <person name="Lian J."/>
            <person name="Wen P."/>
            <person name="Zhang F."/>
            <person name="Li H."/>
            <person name="Zeng Y."/>
            <person name="Xiong Z."/>
            <person name="Liu S."/>
            <person name="Zhou L."/>
            <person name="Huang Z."/>
            <person name="An N."/>
            <person name="Wang J."/>
            <person name="Zheng Q."/>
            <person name="Xiong Y."/>
            <person name="Wang G."/>
            <person name="Wang B."/>
            <person name="Wang J."/>
            <person name="Fan Y."/>
            <person name="da Fonseca R.R."/>
            <person name="Alfaro-Nunez A."/>
            <person name="Schubert M."/>
            <person name="Orlando L."/>
            <person name="Mourier T."/>
            <person name="Howard J.T."/>
            <person name="Ganapathy G."/>
            <person name="Pfenning A."/>
            <person name="Whitney O."/>
            <person name="Rivas M.V."/>
            <person name="Hara E."/>
            <person name="Smith J."/>
            <person name="Farre M."/>
            <person name="Narayan J."/>
            <person name="Slavov G."/>
            <person name="Romanov M.N."/>
            <person name="Borges R."/>
            <person name="Machado J.P."/>
            <person name="Khan I."/>
            <person name="Springer M.S."/>
            <person name="Gatesy J."/>
            <person name="Hoffmann F.G."/>
            <person name="Opazo J.C."/>
            <person name="Hastad O."/>
            <person name="Sawyer R.H."/>
            <person name="Kim H."/>
            <person name="Kim K.W."/>
            <person name="Kim H.J."/>
            <person name="Cho S."/>
            <person name="Li N."/>
            <person name="Huang Y."/>
            <person name="Bruford M.W."/>
            <person name="Zhan X."/>
            <person name="Dixon A."/>
            <person name="Bertelsen M.F."/>
            <person name="Derryberry E."/>
            <person name="Warren W."/>
            <person name="Wilson R.K."/>
            <person name="Li S."/>
            <person name="Ray D.A."/>
            <person name="Green R.E."/>
            <person name="O'Brien S.J."/>
            <person name="Griffin D."/>
            <person name="Johnson W.E."/>
            <person name="Haussler D."/>
            <person name="Ryder O.A."/>
            <person name="Willerslev E."/>
            <person name="Graves G.R."/>
            <person name="Alstrom P."/>
            <person name="Fjeldsa J."/>
            <person name="Mindell D.P."/>
            <person name="Edwards S.V."/>
            <person name="Braun E.L."/>
            <person name="Rahbek C."/>
            <person name="Burt D.W."/>
            <person name="Houde P."/>
            <person name="Zhang Y."/>
            <person name="Yang H."/>
            <person name="Wang J."/>
            <person name="Jarvis E.D."/>
            <person name="Gilbert M.T."/>
            <person name="Wang J."/>
        </authorList>
    </citation>
    <scope>NUCLEOTIDE SEQUENCE [LARGE SCALE GENOMIC DNA]</scope>
</reference>
<feature type="non-terminal residue" evidence="3">
    <location>
        <position position="1"/>
    </location>
</feature>
<feature type="non-terminal residue" evidence="3">
    <location>
        <position position="454"/>
    </location>
</feature>
<keyword evidence="1" id="KW-0175">Coiled coil</keyword>
<dbReference type="CDD" id="cd22892">
    <property type="entry name" value="DRWD-C_Knl1"/>
    <property type="match status" value="1"/>
</dbReference>
<dbReference type="Pfam" id="PF18210">
    <property type="entry name" value="Knl1_RWD_C"/>
    <property type="match status" value="1"/>
</dbReference>
<name>A0A093BJV5_CHAPE</name>
<protein>
    <submittedName>
        <fullName evidence="3">Protein CASC5</fullName>
    </submittedName>
</protein>
<proteinExistence type="predicted"/>
<sequence>QKLQDGVITVREFFTLLEVHVPIQKPRHSHVPVMSAASAAPTPLDLLYSHYVYRPKLRIYEEDCQALAQKIEELKPYADMQDQLLVNVNRSFWEVMRTCSDEELKNFGAELNKMKSCFIKESKILAHEEKATLYSRLLQSAQEQYEKLQSRMKKLDELVKEAESCLGALKAGLGLLFSLTFFPFLIELESLRAQEEKLQNVLDLTWLVCLCREVSDLEAENEQVLEQINLQKEKLKSYEEQLEKYDFLEWDLTEWSQQQAIFGFLYDALELTVVFGPPIDGDELGADPSRKIASLSFESLLDEEEAPPSSCLVKRLIFQFIESQGCWQEKCPTLSHLPQVLQDISLVVGHCKVLGKEIEFLERWGGKFNLLKTDIRDTKVKLLFSSLAAFAKFELTLSLSANYPADSPPFTVHKKIGNIGEEEISAVLSEVPPGHHYLRRAVSLIHQHLLQPPK</sequence>
<evidence type="ECO:0000259" key="2">
    <source>
        <dbReference type="Pfam" id="PF18210"/>
    </source>
</evidence>
<feature type="coiled-coil region" evidence="1">
    <location>
        <begin position="207"/>
        <end position="248"/>
    </location>
</feature>
<feature type="coiled-coil region" evidence="1">
    <location>
        <begin position="131"/>
        <end position="165"/>
    </location>
</feature>
<dbReference type="AlphaFoldDB" id="A0A093BJV5"/>
<evidence type="ECO:0000256" key="1">
    <source>
        <dbReference type="SAM" id="Coils"/>
    </source>
</evidence>
<dbReference type="CDD" id="cd22817">
    <property type="entry name" value="DRWD-N_Knl1"/>
    <property type="match status" value="1"/>
</dbReference>
<dbReference type="PANTHER" id="PTHR16520">
    <property type="entry name" value="KINETOCHORE SCAFFOLD 1"/>
    <property type="match status" value="1"/>
</dbReference>
<gene>
    <name evidence="3" type="ORF">M959_11987</name>
</gene>
<dbReference type="Proteomes" id="UP000031515">
    <property type="component" value="Unassembled WGS sequence"/>
</dbReference>